<protein>
    <submittedName>
        <fullName evidence="1">Uncharacterized protein</fullName>
    </submittedName>
</protein>
<comment type="caution">
    <text evidence="1">The sequence shown here is derived from an EMBL/GenBank/DDBJ whole genome shotgun (WGS) entry which is preliminary data.</text>
</comment>
<sequence length="108" mass="11843">MPSANFEAQACQEAIATERRRCARLFALMGVSREAADLRAEVFETLADQWEGRRQECRRRREVTNFVRVLTAAAVYAASGGSILAPVLANVAVNDGVLGIFTGKSWPK</sequence>
<name>A0ABN9T2Z8_9DINO</name>
<accession>A0ABN9T2Z8</accession>
<keyword evidence="2" id="KW-1185">Reference proteome</keyword>
<evidence type="ECO:0000313" key="2">
    <source>
        <dbReference type="Proteomes" id="UP001189429"/>
    </source>
</evidence>
<proteinExistence type="predicted"/>
<dbReference type="EMBL" id="CAUYUJ010014275">
    <property type="protein sequence ID" value="CAK0839175.1"/>
    <property type="molecule type" value="Genomic_DNA"/>
</dbReference>
<reference evidence="1" key="1">
    <citation type="submission" date="2023-10" db="EMBL/GenBank/DDBJ databases">
        <authorList>
            <person name="Chen Y."/>
            <person name="Shah S."/>
            <person name="Dougan E. K."/>
            <person name="Thang M."/>
            <person name="Chan C."/>
        </authorList>
    </citation>
    <scope>NUCLEOTIDE SEQUENCE [LARGE SCALE GENOMIC DNA]</scope>
</reference>
<gene>
    <name evidence="1" type="ORF">PCOR1329_LOCUS34919</name>
</gene>
<dbReference type="Proteomes" id="UP001189429">
    <property type="component" value="Unassembled WGS sequence"/>
</dbReference>
<organism evidence="1 2">
    <name type="scientific">Prorocentrum cordatum</name>
    <dbReference type="NCBI Taxonomy" id="2364126"/>
    <lineage>
        <taxon>Eukaryota</taxon>
        <taxon>Sar</taxon>
        <taxon>Alveolata</taxon>
        <taxon>Dinophyceae</taxon>
        <taxon>Prorocentrales</taxon>
        <taxon>Prorocentraceae</taxon>
        <taxon>Prorocentrum</taxon>
    </lineage>
</organism>
<evidence type="ECO:0000313" key="1">
    <source>
        <dbReference type="EMBL" id="CAK0839175.1"/>
    </source>
</evidence>